<evidence type="ECO:0000256" key="5">
    <source>
        <dbReference type="ARBA" id="ARBA00023136"/>
    </source>
</evidence>
<dbReference type="Pfam" id="PF13347">
    <property type="entry name" value="MFS_2"/>
    <property type="match status" value="1"/>
</dbReference>
<feature type="transmembrane region" description="Helical" evidence="6">
    <location>
        <begin position="42"/>
        <end position="66"/>
    </location>
</feature>
<reference evidence="7 8" key="1">
    <citation type="submission" date="2019-08" db="EMBL/GenBank/DDBJ databases">
        <title>Identification of a novel species of the genus Boseongicola.</title>
        <authorList>
            <person name="Zhang X.-Q."/>
        </authorList>
    </citation>
    <scope>NUCLEOTIDE SEQUENCE [LARGE SCALE GENOMIC DNA]</scope>
    <source>
        <strain evidence="7 8">HY14</strain>
    </source>
</reference>
<dbReference type="AlphaFoldDB" id="A0A5D0RMJ5"/>
<dbReference type="GO" id="GO:0005886">
    <property type="term" value="C:plasma membrane"/>
    <property type="evidence" value="ECO:0007669"/>
    <property type="project" value="UniProtKB-SubCell"/>
</dbReference>
<evidence type="ECO:0000256" key="6">
    <source>
        <dbReference type="SAM" id="Phobius"/>
    </source>
</evidence>
<name>A0A5D0RMJ5_9RHOB</name>
<evidence type="ECO:0000256" key="1">
    <source>
        <dbReference type="ARBA" id="ARBA00004651"/>
    </source>
</evidence>
<feature type="transmembrane region" description="Helical" evidence="6">
    <location>
        <begin position="283"/>
        <end position="300"/>
    </location>
</feature>
<dbReference type="InterPro" id="IPR036259">
    <property type="entry name" value="MFS_trans_sf"/>
</dbReference>
<evidence type="ECO:0000256" key="2">
    <source>
        <dbReference type="ARBA" id="ARBA00022475"/>
    </source>
</evidence>
<feature type="transmembrane region" description="Helical" evidence="6">
    <location>
        <begin position="154"/>
        <end position="184"/>
    </location>
</feature>
<dbReference type="CDD" id="cd06173">
    <property type="entry name" value="MFS_MefA_like"/>
    <property type="match status" value="1"/>
</dbReference>
<keyword evidence="5 6" id="KW-0472">Membrane</keyword>
<keyword evidence="3 6" id="KW-0812">Transmembrane</keyword>
<keyword evidence="4 6" id="KW-1133">Transmembrane helix</keyword>
<evidence type="ECO:0000256" key="4">
    <source>
        <dbReference type="ARBA" id="ARBA00022989"/>
    </source>
</evidence>
<feature type="transmembrane region" description="Helical" evidence="6">
    <location>
        <begin position="252"/>
        <end position="271"/>
    </location>
</feature>
<evidence type="ECO:0000313" key="7">
    <source>
        <dbReference type="EMBL" id="TYB82329.1"/>
    </source>
</evidence>
<keyword evidence="2" id="KW-1003">Cell membrane</keyword>
<dbReference type="RefSeq" id="WP_148377093.1">
    <property type="nucleotide sequence ID" value="NZ_VSIY01000004.1"/>
</dbReference>
<feature type="transmembrane region" description="Helical" evidence="6">
    <location>
        <begin position="306"/>
        <end position="329"/>
    </location>
</feature>
<dbReference type="Pfam" id="PF07690">
    <property type="entry name" value="MFS_1"/>
    <property type="match status" value="1"/>
</dbReference>
<gene>
    <name evidence="7" type="ORF">FVF75_06310</name>
</gene>
<feature type="transmembrane region" description="Helical" evidence="6">
    <location>
        <begin position="341"/>
        <end position="359"/>
    </location>
</feature>
<dbReference type="InterPro" id="IPR011701">
    <property type="entry name" value="MFS"/>
</dbReference>
<dbReference type="GO" id="GO:0022857">
    <property type="term" value="F:transmembrane transporter activity"/>
    <property type="evidence" value="ECO:0007669"/>
    <property type="project" value="InterPro"/>
</dbReference>
<keyword evidence="8" id="KW-1185">Reference proteome</keyword>
<feature type="transmembrane region" description="Helical" evidence="6">
    <location>
        <begin position="87"/>
        <end position="109"/>
    </location>
</feature>
<feature type="transmembrane region" description="Helical" evidence="6">
    <location>
        <begin position="12"/>
        <end position="36"/>
    </location>
</feature>
<comment type="caution">
    <text evidence="7">The sequence shown here is derived from an EMBL/GenBank/DDBJ whole genome shotgun (WGS) entry which is preliminary data.</text>
</comment>
<dbReference type="PANTHER" id="PTHR23513">
    <property type="entry name" value="INTEGRAL MEMBRANE EFFLUX PROTEIN-RELATED"/>
    <property type="match status" value="1"/>
</dbReference>
<protein>
    <submittedName>
        <fullName evidence="7">MFS transporter</fullName>
    </submittedName>
</protein>
<evidence type="ECO:0000256" key="3">
    <source>
        <dbReference type="ARBA" id="ARBA00022692"/>
    </source>
</evidence>
<feature type="transmembrane region" description="Helical" evidence="6">
    <location>
        <begin position="219"/>
        <end position="240"/>
    </location>
</feature>
<dbReference type="Proteomes" id="UP000322080">
    <property type="component" value="Unassembled WGS sequence"/>
</dbReference>
<sequence length="449" mass="47991">MKGALGNRDFRHLFASQLMSLIGVGLMTVALALLAYDIGGPAQAGLVLSGVFTIKMIAYVGFAPIANSLVGKLPVKPLLIGLDAARLGLALMLPLAGSIWQIYLLMLLFQMCSAAFTPAYQSTIPEVLEDEAQYTAALSLSRVAYNLETMLSPIMAGVLLLLVAPPALFLGTALAFALSAMLLVSTSLPARVVTGVSESFGKRLSKGFKIYLHTTRLRGLLAINFAMSLTMAWVLVNTVAYAGLRFDGNANAYTNLMAAYGAGSITAAVLVPRLLRHLTERRVMIFGAFGMGALATTILFEPGFGALLALWAGMGMMSSLVLTPGALLIVRSSARENRPALFAAQFSLSHAAWLIAYPLSGWLGTVLGLETALVVLGLSTVIIALVTVRVWPAHDPLEREHLHEGLPLSHPHVQAGPYRQLEGGRGIVHSHKFHIDDLHPRWPRGATHV</sequence>
<dbReference type="PANTHER" id="PTHR23513:SF6">
    <property type="entry name" value="MAJOR FACILITATOR SUPERFAMILY ASSOCIATED DOMAIN-CONTAINING PROTEIN"/>
    <property type="match status" value="1"/>
</dbReference>
<dbReference type="Gene3D" id="1.20.1250.20">
    <property type="entry name" value="MFS general substrate transporter like domains"/>
    <property type="match status" value="1"/>
</dbReference>
<evidence type="ECO:0000313" key="8">
    <source>
        <dbReference type="Proteomes" id="UP000322080"/>
    </source>
</evidence>
<feature type="transmembrane region" description="Helical" evidence="6">
    <location>
        <begin position="371"/>
        <end position="391"/>
    </location>
</feature>
<comment type="subcellular location">
    <subcellularLocation>
        <location evidence="1">Cell membrane</location>
        <topology evidence="1">Multi-pass membrane protein</topology>
    </subcellularLocation>
</comment>
<dbReference type="EMBL" id="VSIY01000004">
    <property type="protein sequence ID" value="TYB82329.1"/>
    <property type="molecule type" value="Genomic_DNA"/>
</dbReference>
<proteinExistence type="predicted"/>
<organism evidence="7 8">
    <name type="scientific">Maritimibacter fusiformis</name>
    <dbReference type="NCBI Taxonomy" id="2603819"/>
    <lineage>
        <taxon>Bacteria</taxon>
        <taxon>Pseudomonadati</taxon>
        <taxon>Pseudomonadota</taxon>
        <taxon>Alphaproteobacteria</taxon>
        <taxon>Rhodobacterales</taxon>
        <taxon>Roseobacteraceae</taxon>
        <taxon>Maritimibacter</taxon>
    </lineage>
</organism>
<dbReference type="SUPFAM" id="SSF103473">
    <property type="entry name" value="MFS general substrate transporter"/>
    <property type="match status" value="1"/>
</dbReference>
<accession>A0A5D0RMJ5</accession>